<dbReference type="AlphaFoldDB" id="I3T206"/>
<sequence length="218" mass="26835">MLPAPLVHVCNQHCRIINALHYYLRVLQIRFHRFHSLHSLNPSLHFLSTGFAMHMNSQNNSHNLRLFFLLLWLGLCLFLLDFFLLWRFWNWRKKLNMPVTLPLHSLQNLNRIRFVTFNYHLVRFAIRDYIFNSWESFEGAANLASTTFAMHEHFEHNLWWRRRFSFGFFFLFFFLLLFRLFGLLCFFFLFYFGFLWFLFFLPHWCYSVALKYSEGLCR</sequence>
<feature type="transmembrane region" description="Helical" evidence="1">
    <location>
        <begin position="168"/>
        <end position="201"/>
    </location>
</feature>
<feature type="transmembrane region" description="Helical" evidence="1">
    <location>
        <begin position="66"/>
        <end position="89"/>
    </location>
</feature>
<accession>I3T206</accession>
<organism evidence="2">
    <name type="scientific">Lotus japonicus</name>
    <name type="common">Lotus corniculatus var. japonicus</name>
    <dbReference type="NCBI Taxonomy" id="34305"/>
    <lineage>
        <taxon>Eukaryota</taxon>
        <taxon>Viridiplantae</taxon>
        <taxon>Streptophyta</taxon>
        <taxon>Embryophyta</taxon>
        <taxon>Tracheophyta</taxon>
        <taxon>Spermatophyta</taxon>
        <taxon>Magnoliopsida</taxon>
        <taxon>eudicotyledons</taxon>
        <taxon>Gunneridae</taxon>
        <taxon>Pentapetalae</taxon>
        <taxon>rosids</taxon>
        <taxon>fabids</taxon>
        <taxon>Fabales</taxon>
        <taxon>Fabaceae</taxon>
        <taxon>Papilionoideae</taxon>
        <taxon>50 kb inversion clade</taxon>
        <taxon>NPAAA clade</taxon>
        <taxon>Hologalegina</taxon>
        <taxon>robinioid clade</taxon>
        <taxon>Loteae</taxon>
        <taxon>Lotus</taxon>
    </lineage>
</organism>
<keyword evidence="1" id="KW-1133">Transmembrane helix</keyword>
<reference evidence="2" key="1">
    <citation type="submission" date="2012-05" db="EMBL/GenBank/DDBJ databases">
        <authorList>
            <person name="Krishnakumar V."/>
            <person name="Cheung F."/>
            <person name="Xiao Y."/>
            <person name="Chan A."/>
            <person name="Moskal W.A."/>
            <person name="Town C.D."/>
        </authorList>
    </citation>
    <scope>NUCLEOTIDE SEQUENCE</scope>
</reference>
<keyword evidence="1" id="KW-0472">Membrane</keyword>
<keyword evidence="1" id="KW-0812">Transmembrane</keyword>
<protein>
    <submittedName>
        <fullName evidence="2">Uncharacterized protein</fullName>
    </submittedName>
</protein>
<dbReference type="EMBL" id="BT146754">
    <property type="protein sequence ID" value="AFK46548.1"/>
    <property type="molecule type" value="mRNA"/>
</dbReference>
<evidence type="ECO:0000313" key="2">
    <source>
        <dbReference type="EMBL" id="AFK46548.1"/>
    </source>
</evidence>
<proteinExistence type="evidence at transcript level"/>
<name>I3T206_LOTJA</name>
<evidence type="ECO:0000256" key="1">
    <source>
        <dbReference type="SAM" id="Phobius"/>
    </source>
</evidence>